<dbReference type="GO" id="GO:0005634">
    <property type="term" value="C:nucleus"/>
    <property type="evidence" value="ECO:0007669"/>
    <property type="project" value="UniProtKB-SubCell"/>
</dbReference>
<dbReference type="CDD" id="cd00201">
    <property type="entry name" value="WW"/>
    <property type="match status" value="1"/>
</dbReference>
<dbReference type="InterPro" id="IPR002877">
    <property type="entry name" value="RNA_MeTrfase_FtsJ_dom"/>
</dbReference>
<evidence type="ECO:0000256" key="2">
    <source>
        <dbReference type="ARBA" id="ARBA00004123"/>
    </source>
</evidence>
<keyword evidence="5 12" id="KW-0489">Methyltransferase</keyword>
<comment type="subcellular location">
    <subcellularLocation>
        <location evidence="2 12">Nucleus</location>
    </subcellularLocation>
</comment>
<feature type="domain" description="RrmJ-type SAM-dependent 2'-O-MTase" evidence="16">
    <location>
        <begin position="215"/>
        <end position="434"/>
    </location>
</feature>
<dbReference type="PROSITE" id="PS50020">
    <property type="entry name" value="WW_DOMAIN_2"/>
    <property type="match status" value="1"/>
</dbReference>
<evidence type="ECO:0000256" key="11">
    <source>
        <dbReference type="ARBA" id="ARBA00049042"/>
    </source>
</evidence>
<dbReference type="AlphaFoldDB" id="A0A674N9J4"/>
<dbReference type="SMART" id="SM00443">
    <property type="entry name" value="G_patch"/>
    <property type="match status" value="1"/>
</dbReference>
<gene>
    <name evidence="17" type="primary">cmtr1</name>
</gene>
<evidence type="ECO:0000256" key="6">
    <source>
        <dbReference type="ARBA" id="ARBA00022664"/>
    </source>
</evidence>
<evidence type="ECO:0000313" key="18">
    <source>
        <dbReference type="Proteomes" id="UP000005226"/>
    </source>
</evidence>
<feature type="compositionally biased region" description="Basic and acidic residues" evidence="13">
    <location>
        <begin position="40"/>
        <end position="49"/>
    </location>
</feature>
<keyword evidence="8 12" id="KW-0949">S-adenosyl-L-methionine</keyword>
<evidence type="ECO:0000256" key="12">
    <source>
        <dbReference type="RuleBase" id="RU368012"/>
    </source>
</evidence>
<dbReference type="PROSITE" id="PS51613">
    <property type="entry name" value="SAM_MT_RRMJ"/>
    <property type="match status" value="1"/>
</dbReference>
<evidence type="ECO:0000313" key="17">
    <source>
        <dbReference type="Ensembl" id="ENSTRUP00000070313.1"/>
    </source>
</evidence>
<dbReference type="InterPro" id="IPR025816">
    <property type="entry name" value="RrmJ-type_MeTrfase"/>
</dbReference>
<dbReference type="GO" id="GO:0004483">
    <property type="term" value="F:methyltransferase cap1 activity"/>
    <property type="evidence" value="ECO:0007669"/>
    <property type="project" value="UniProtKB-UniRule"/>
</dbReference>
<evidence type="ECO:0000256" key="4">
    <source>
        <dbReference type="ARBA" id="ARBA00021136"/>
    </source>
</evidence>
<evidence type="ECO:0000256" key="8">
    <source>
        <dbReference type="ARBA" id="ARBA00022691"/>
    </source>
</evidence>
<dbReference type="GO" id="GO:0006370">
    <property type="term" value="P:7-methylguanosine mRNA capping"/>
    <property type="evidence" value="ECO:0007669"/>
    <property type="project" value="UniProtKB-UniRule"/>
</dbReference>
<protein>
    <recommendedName>
        <fullName evidence="4 12">Cap-specific mRNA (nucleoside-2'-O-)-methyltransferase 1</fullName>
        <ecNumber evidence="3 12">2.1.1.57</ecNumber>
    </recommendedName>
    <alternativeName>
        <fullName evidence="12">Cap1 2'O-ribose methyltransferase 1</fullName>
    </alternativeName>
</protein>
<evidence type="ECO:0000256" key="7">
    <source>
        <dbReference type="ARBA" id="ARBA00022679"/>
    </source>
</evidence>
<dbReference type="FunFam" id="3.30.470.30:FF:000006">
    <property type="entry name" value="Cap methyltransferase 1"/>
    <property type="match status" value="1"/>
</dbReference>
<dbReference type="EC" id="2.1.1.57" evidence="3 12"/>
<dbReference type="InterPro" id="IPR029063">
    <property type="entry name" value="SAM-dependent_MTases_sf"/>
</dbReference>
<evidence type="ECO:0000259" key="15">
    <source>
        <dbReference type="PROSITE" id="PS50174"/>
    </source>
</evidence>
<dbReference type="PANTHER" id="PTHR16121">
    <property type="entry name" value="CAP-SPECIFIC MRNA (NUCLEOSIDE-2'-O-)-METHYLTRANSFERASE 1-RELATED"/>
    <property type="match status" value="1"/>
</dbReference>
<dbReference type="SMART" id="SM00456">
    <property type="entry name" value="WW"/>
    <property type="match status" value="1"/>
</dbReference>
<proteinExistence type="predicted"/>
<evidence type="ECO:0000259" key="14">
    <source>
        <dbReference type="PROSITE" id="PS50020"/>
    </source>
</evidence>
<evidence type="ECO:0000256" key="1">
    <source>
        <dbReference type="ARBA" id="ARBA00002664"/>
    </source>
</evidence>
<evidence type="ECO:0000256" key="3">
    <source>
        <dbReference type="ARBA" id="ARBA00011923"/>
    </source>
</evidence>
<keyword evidence="7 12" id="KW-0808">Transferase</keyword>
<reference evidence="17 18" key="1">
    <citation type="journal article" date="2011" name="Genome Biol. Evol.">
        <title>Integration of the genetic map and genome assembly of fugu facilitates insights into distinct features of genome evolution in teleosts and mammals.</title>
        <authorList>
            <person name="Kai W."/>
            <person name="Kikuchi K."/>
            <person name="Tohari S."/>
            <person name="Chew A.K."/>
            <person name="Tay A."/>
            <person name="Fujiwara A."/>
            <person name="Hosoya S."/>
            <person name="Suetake H."/>
            <person name="Naruse K."/>
            <person name="Brenner S."/>
            <person name="Suzuki Y."/>
            <person name="Venkatesh B."/>
        </authorList>
    </citation>
    <scope>NUCLEOTIDE SEQUENCE [LARGE SCALE GENOMIC DNA]</scope>
</reference>
<keyword evidence="18" id="KW-1185">Reference proteome</keyword>
<comment type="catalytic activity">
    <reaction evidence="11 12">
        <text>a 5'-end (N(7)-methyl 5'-triphosphoguanosine)-ribonucleoside in mRNA + S-adenosyl-L-methionine = a 5'-end (N(7)-methyl 5'-triphosphoguanosine)-(2'-O-methyl-ribonucleoside) in mRNA + S-adenosyl-L-homocysteine + H(+)</text>
        <dbReference type="Rhea" id="RHEA:67020"/>
        <dbReference type="Rhea" id="RHEA-COMP:17167"/>
        <dbReference type="Rhea" id="RHEA-COMP:17168"/>
        <dbReference type="ChEBI" id="CHEBI:15378"/>
        <dbReference type="ChEBI" id="CHEBI:57856"/>
        <dbReference type="ChEBI" id="CHEBI:59789"/>
        <dbReference type="ChEBI" id="CHEBI:156461"/>
        <dbReference type="ChEBI" id="CHEBI:167609"/>
        <dbReference type="EC" id="2.1.1.57"/>
    </reaction>
</comment>
<dbReference type="Ensembl" id="ENSTRUT00000062455.1">
    <property type="protein sequence ID" value="ENSTRUP00000070313.1"/>
    <property type="gene ID" value="ENSTRUG00000014780.3"/>
</dbReference>
<evidence type="ECO:0000256" key="10">
    <source>
        <dbReference type="ARBA" id="ARBA00023242"/>
    </source>
</evidence>
<reference evidence="17" key="2">
    <citation type="submission" date="2025-08" db="UniProtKB">
        <authorList>
            <consortium name="Ensembl"/>
        </authorList>
    </citation>
    <scope>IDENTIFICATION</scope>
</reference>
<sequence>MKRRIDNAAALQHNTKRNRADSSVEEESELSSQDLSQNDSLHDQEDEKPGFSSTASFDDQDASQTSSFSIYNSVSQKLMAKMGFREGDGLGKFGQGRKEIVEASTQRGRRGLGLKVQGFQGELNVDWRDEPEPSATEKVDWFPECTTEIPDSDELREWLILGQRKLKINDETEFCTEDLLHTLLRCKSVFDNLEGEEMRRARTRSNPYEVIRGGIFLNRAAMKMANIDHCFDSMFTNPKDSQGKSLTKDREGELLYFGDVCAGPGGFSEYILWRRRWHAKGFGMTLKGPCDFKLEDFYAAPSELFEPYYGEGGVDGDGDITRPENITAFKNFVLENTDKRGLHCLMADGGFSVEGQENIQEILSKQLLLCQFLTALSTLRTGGHFVCKTFDLFTPFSVGLVYLLYLCFERVSLFKPVTSRPANSERYVVCRGLKPGSDAVREYLFRVNLKLNQLRDSDTDVTDVVPLSIIKEDTDFYHSMVNFNERSKPWLRFMLTTLSELRQADIRKECLKVWGVPDKARVAPASSDPKSKFHELNSDVESFQCKLSPLNSSTLEKLRHILDHRCIVGGGEQIFLLALGKSQIYTWDGKMPLRWRKLENFKLELPRDTLLSVEIVQELKGEGKAQRRINAVHVMDALVLNGTDVRDKHFNQRIQMAEKFVKAVAKPSRPDMNPIRVKEVYRLEELEKIFVRLEMKVTKSSGGVPRLSYTGRDDRHFLPTGLYIVKTVSEPWTMAYSKNSMKKFFFNKLTKESTYDMPPNAAAPFHVCHAERFFWAWVDGVIVHDSQTRVDPEKLSKDDIMSFTHALNQL</sequence>
<dbReference type="PROSITE" id="PS01159">
    <property type="entry name" value="WW_DOMAIN_1"/>
    <property type="match status" value="1"/>
</dbReference>
<evidence type="ECO:0000256" key="5">
    <source>
        <dbReference type="ARBA" id="ARBA00022603"/>
    </source>
</evidence>
<feature type="region of interest" description="Disordered" evidence="13">
    <location>
        <begin position="1"/>
        <end position="64"/>
    </location>
</feature>
<accession>A0A674N9J4</accession>
<dbReference type="InterPro" id="IPR001202">
    <property type="entry name" value="WW_dom"/>
</dbReference>
<dbReference type="PROSITE" id="PS50174">
    <property type="entry name" value="G_PATCH"/>
    <property type="match status" value="1"/>
</dbReference>
<feature type="domain" description="G-patch" evidence="15">
    <location>
        <begin position="71"/>
        <end position="117"/>
    </location>
</feature>
<dbReference type="GO" id="GO:0032259">
    <property type="term" value="P:methylation"/>
    <property type="evidence" value="ECO:0007669"/>
    <property type="project" value="UniProtKB-KW"/>
</dbReference>
<dbReference type="SUPFAM" id="SSF53335">
    <property type="entry name" value="S-adenosyl-L-methionine-dependent methyltransferases"/>
    <property type="match status" value="1"/>
</dbReference>
<dbReference type="GO" id="GO:0016556">
    <property type="term" value="P:mRNA modification"/>
    <property type="evidence" value="ECO:0007669"/>
    <property type="project" value="UniProtKB-UniRule"/>
</dbReference>
<dbReference type="Gene3D" id="3.40.50.12760">
    <property type="match status" value="1"/>
</dbReference>
<keyword evidence="6 12" id="KW-0507">mRNA processing</keyword>
<evidence type="ECO:0000256" key="9">
    <source>
        <dbReference type="ARBA" id="ARBA00023042"/>
    </source>
</evidence>
<evidence type="ECO:0000259" key="16">
    <source>
        <dbReference type="PROSITE" id="PS51613"/>
    </source>
</evidence>
<dbReference type="PANTHER" id="PTHR16121:SF0">
    <property type="entry name" value="CAP-SPECIFIC MRNA (NUCLEOSIDE-2'-O-)-METHYLTRANSFERASE 1"/>
    <property type="match status" value="1"/>
</dbReference>
<dbReference type="FunFam" id="3.40.50.12760:FF:000001">
    <property type="entry name" value="Cap methyltransferase 1"/>
    <property type="match status" value="1"/>
</dbReference>
<keyword evidence="9 12" id="KW-0506">mRNA capping</keyword>
<dbReference type="InterPro" id="IPR050851">
    <property type="entry name" value="mRNA_Cap_2O-Ribose_MeTrfase"/>
</dbReference>
<feature type="domain" description="WW" evidence="14">
    <location>
        <begin position="726"/>
        <end position="760"/>
    </location>
</feature>
<feature type="compositionally biased region" description="Polar residues" evidence="13">
    <location>
        <begin position="51"/>
        <end position="64"/>
    </location>
</feature>
<dbReference type="Pfam" id="PF01728">
    <property type="entry name" value="FtsJ"/>
    <property type="match status" value="1"/>
</dbReference>
<name>A0A674N9J4_TAKRU</name>
<comment type="function">
    <text evidence="1">S-adenosyl-L-methionine-dependent methyltransferase that mediates mRNA cap1 2'-O-ribose methylation to the 5'-cap structure of mRNAs. Methylates the ribose of the first nucleotide of a m(7)GpppG-capped mRNA and small nuclear RNA (snRNA) to produce m(7)GpppRm (cap1). Displays a preference for cap0 transcripts. Cap1 modification is linked to higher levels of translation. May be involved in the interferon response pathway.</text>
</comment>
<dbReference type="GO" id="GO:0003676">
    <property type="term" value="F:nucleic acid binding"/>
    <property type="evidence" value="ECO:0007669"/>
    <property type="project" value="UniProtKB-UniRule"/>
</dbReference>
<reference evidence="17" key="3">
    <citation type="submission" date="2025-09" db="UniProtKB">
        <authorList>
            <consortium name="Ensembl"/>
        </authorList>
    </citation>
    <scope>IDENTIFICATION</scope>
</reference>
<organism evidence="17 18">
    <name type="scientific">Takifugu rubripes</name>
    <name type="common">Japanese pufferfish</name>
    <name type="synonym">Fugu rubripes</name>
    <dbReference type="NCBI Taxonomy" id="31033"/>
    <lineage>
        <taxon>Eukaryota</taxon>
        <taxon>Metazoa</taxon>
        <taxon>Chordata</taxon>
        <taxon>Craniata</taxon>
        <taxon>Vertebrata</taxon>
        <taxon>Euteleostomi</taxon>
        <taxon>Actinopterygii</taxon>
        <taxon>Neopterygii</taxon>
        <taxon>Teleostei</taxon>
        <taxon>Neoteleostei</taxon>
        <taxon>Acanthomorphata</taxon>
        <taxon>Eupercaria</taxon>
        <taxon>Tetraodontiformes</taxon>
        <taxon>Tetradontoidea</taxon>
        <taxon>Tetraodontidae</taxon>
        <taxon>Takifugu</taxon>
    </lineage>
</organism>
<comment type="function">
    <text evidence="12">S-adenosyl-L-methionine-dependent methyltransferase that mediates RNA cap1 2'-O-ribose methylation to the 5'-cap structure of RNAs. Methylates the ribose of the first nucleotide of a m(7)GpppG-capped mRNA to produce m(7)GpppNmp (cap1).</text>
</comment>
<dbReference type="GO" id="GO:0005737">
    <property type="term" value="C:cytoplasm"/>
    <property type="evidence" value="ECO:0007669"/>
    <property type="project" value="TreeGrafter"/>
</dbReference>
<dbReference type="GeneTree" id="ENSGT00940000157172"/>
<dbReference type="Pfam" id="PF01585">
    <property type="entry name" value="G-patch"/>
    <property type="match status" value="1"/>
</dbReference>
<feature type="compositionally biased region" description="Low complexity" evidence="13">
    <location>
        <begin position="30"/>
        <end position="39"/>
    </location>
</feature>
<dbReference type="Proteomes" id="UP000005226">
    <property type="component" value="Chromosome 16"/>
</dbReference>
<dbReference type="InterPro" id="IPR000467">
    <property type="entry name" value="G_patch_dom"/>
</dbReference>
<keyword evidence="10 12" id="KW-0539">Nucleus</keyword>
<dbReference type="Gene3D" id="3.30.470.30">
    <property type="entry name" value="DNA ligase/mRNA capping enzyme"/>
    <property type="match status" value="1"/>
</dbReference>
<evidence type="ECO:0000256" key="13">
    <source>
        <dbReference type="SAM" id="MobiDB-lite"/>
    </source>
</evidence>